<gene>
    <name evidence="5" type="ORF">JOF43_003045</name>
</gene>
<comment type="similarity">
    <text evidence="1">Belongs to the Gfo/Idh/MocA family.</text>
</comment>
<dbReference type="InterPro" id="IPR000683">
    <property type="entry name" value="Gfo/Idh/MocA-like_OxRdtase_N"/>
</dbReference>
<feature type="compositionally biased region" description="Acidic residues" evidence="3">
    <location>
        <begin position="374"/>
        <end position="384"/>
    </location>
</feature>
<dbReference type="InterPro" id="IPR051317">
    <property type="entry name" value="Gfo/Idh/MocA_oxidoreduct"/>
</dbReference>
<feature type="compositionally biased region" description="Low complexity" evidence="3">
    <location>
        <begin position="641"/>
        <end position="654"/>
    </location>
</feature>
<evidence type="ECO:0000256" key="3">
    <source>
        <dbReference type="SAM" id="MobiDB-lite"/>
    </source>
</evidence>
<feature type="domain" description="Gfo/Idh/MocA-like oxidoreductase N-terminal" evidence="4">
    <location>
        <begin position="5"/>
        <end position="129"/>
    </location>
</feature>
<evidence type="ECO:0000313" key="5">
    <source>
        <dbReference type="EMBL" id="MBP2383056.1"/>
    </source>
</evidence>
<dbReference type="SUPFAM" id="SSF51735">
    <property type="entry name" value="NAD(P)-binding Rossmann-fold domains"/>
    <property type="match status" value="1"/>
</dbReference>
<dbReference type="PANTHER" id="PTHR43708">
    <property type="entry name" value="CONSERVED EXPRESSED OXIDOREDUCTASE (EUROFUNG)"/>
    <property type="match status" value="1"/>
</dbReference>
<dbReference type="PANTHER" id="PTHR43708:SF5">
    <property type="entry name" value="CONSERVED EXPRESSED OXIDOREDUCTASE (EUROFUNG)-RELATED"/>
    <property type="match status" value="1"/>
</dbReference>
<dbReference type="EMBL" id="JAGIOD010000002">
    <property type="protein sequence ID" value="MBP2383056.1"/>
    <property type="molecule type" value="Genomic_DNA"/>
</dbReference>
<feature type="compositionally biased region" description="Basic and acidic residues" evidence="3">
    <location>
        <begin position="506"/>
        <end position="517"/>
    </location>
</feature>
<feature type="compositionally biased region" description="Low complexity" evidence="3">
    <location>
        <begin position="561"/>
        <end position="601"/>
    </location>
</feature>
<dbReference type="Pfam" id="PF01408">
    <property type="entry name" value="GFO_IDH_MocA"/>
    <property type="match status" value="1"/>
</dbReference>
<evidence type="ECO:0000313" key="6">
    <source>
        <dbReference type="Proteomes" id="UP001519290"/>
    </source>
</evidence>
<proteinExistence type="inferred from homology"/>
<feature type="compositionally biased region" description="Low complexity" evidence="3">
    <location>
        <begin position="385"/>
        <end position="408"/>
    </location>
</feature>
<organism evidence="5 6">
    <name type="scientific">Brachybacterium sacelli</name>
    <dbReference type="NCBI Taxonomy" id="173364"/>
    <lineage>
        <taxon>Bacteria</taxon>
        <taxon>Bacillati</taxon>
        <taxon>Actinomycetota</taxon>
        <taxon>Actinomycetes</taxon>
        <taxon>Micrococcales</taxon>
        <taxon>Dermabacteraceae</taxon>
        <taxon>Brachybacterium</taxon>
    </lineage>
</organism>
<sequence>MPKTLNIAVIGAGTMAQAVHLPVLRRRWDRFAVTALVDHSPRRRRESSEVWGLEEDKRFETVADLIAAVRAKTVTLDAAVLSTDGLHAEDLLQLMRRGIPVLVEPPLGFSAEEIAKVADFERMTGRRLLMMAYPQQYDDSVSRMAEQIPTKDLRMVDHEVLMPASQPLFGGAHVTTSSYDLPSEVRTQRRSDLQEAVVAGAGDGATQRDRDLYVKGLLTGVAHQLAVLEAAYGPMTDLVAVRHWPKGVIPGSIELLGSLSGGAQVRLVWHYLPFAPEYSEHIQVLSARRRMRVELPAPSHGDRRSTVALREKKSGVVQEVETTATKGSAELMWEAFHAFVEKGAAPLSGAAEARTQVTLLREVLATIVAADDRSIDEEPEEAADDAATSPSADGADEAAAGSEAAPSEARTERVPSAVEAEQASGAAETAQASGVTQPARTPAAAEPAAQTLEQVEVSPPSDAGEQHVPAGAAMTERLPSPEEVAALEDTRVAAAEDPGTAPSSGEPRDVWNLESPKESTWPPAARTTGPASADSETSAHGSARTDSTERPDAAADGGGTTDPDGTTSPDPSAADGGGTTDPDGTTSPDPSAAGADAVAAADEARREDSTTDPDGTTGDPAAVDHEDGIAETDDAPRAEDPAGADGAADTGRTGKAPEGPAR</sequence>
<evidence type="ECO:0000256" key="2">
    <source>
        <dbReference type="ARBA" id="ARBA00023002"/>
    </source>
</evidence>
<feature type="region of interest" description="Disordered" evidence="3">
    <location>
        <begin position="371"/>
        <end position="662"/>
    </location>
</feature>
<evidence type="ECO:0000256" key="1">
    <source>
        <dbReference type="ARBA" id="ARBA00010928"/>
    </source>
</evidence>
<comment type="caution">
    <text evidence="5">The sequence shown here is derived from an EMBL/GenBank/DDBJ whole genome shotgun (WGS) entry which is preliminary data.</text>
</comment>
<keyword evidence="6" id="KW-1185">Reference proteome</keyword>
<feature type="compositionally biased region" description="Basic and acidic residues" evidence="3">
    <location>
        <begin position="622"/>
        <end position="640"/>
    </location>
</feature>
<accession>A0ABS4X3V4</accession>
<reference evidence="5 6" key="1">
    <citation type="submission" date="2021-03" db="EMBL/GenBank/DDBJ databases">
        <title>Sequencing the genomes of 1000 actinobacteria strains.</title>
        <authorList>
            <person name="Klenk H.-P."/>
        </authorList>
    </citation>
    <scope>NUCLEOTIDE SEQUENCE [LARGE SCALE GENOMIC DNA]</scope>
    <source>
        <strain evidence="5 6">DSM 14566</strain>
    </source>
</reference>
<dbReference type="Gene3D" id="3.40.50.720">
    <property type="entry name" value="NAD(P)-binding Rossmann-like Domain"/>
    <property type="match status" value="1"/>
</dbReference>
<name>A0ABS4X3V4_9MICO</name>
<evidence type="ECO:0000259" key="4">
    <source>
        <dbReference type="Pfam" id="PF01408"/>
    </source>
</evidence>
<protein>
    <submittedName>
        <fullName evidence="5">Dehydrogenase</fullName>
    </submittedName>
</protein>
<dbReference type="Proteomes" id="UP001519290">
    <property type="component" value="Unassembled WGS sequence"/>
</dbReference>
<dbReference type="RefSeq" id="WP_245354567.1">
    <property type="nucleotide sequence ID" value="NZ_BAAAJW010000005.1"/>
</dbReference>
<dbReference type="InterPro" id="IPR036291">
    <property type="entry name" value="NAD(P)-bd_dom_sf"/>
</dbReference>
<keyword evidence="2" id="KW-0560">Oxidoreductase</keyword>
<feature type="compositionally biased region" description="Low complexity" evidence="3">
    <location>
        <begin position="436"/>
        <end position="454"/>
    </location>
</feature>